<evidence type="ECO:0000259" key="5">
    <source>
        <dbReference type="Pfam" id="PF01094"/>
    </source>
</evidence>
<keyword evidence="4" id="KW-0472">Membrane</keyword>
<evidence type="ECO:0000313" key="6">
    <source>
        <dbReference type="EMBL" id="KAK2572040.1"/>
    </source>
</evidence>
<evidence type="ECO:0000256" key="2">
    <source>
        <dbReference type="ARBA" id="ARBA00022692"/>
    </source>
</evidence>
<gene>
    <name evidence="6" type="ORF">P5673_003472</name>
</gene>
<proteinExistence type="predicted"/>
<keyword evidence="7" id="KW-1185">Reference proteome</keyword>
<reference evidence="6" key="2">
    <citation type="journal article" date="2023" name="Science">
        <title>Genomic signatures of disease resistance in endangered staghorn corals.</title>
        <authorList>
            <person name="Vollmer S.V."/>
            <person name="Selwyn J.D."/>
            <person name="Despard B.A."/>
            <person name="Roesel C.L."/>
        </authorList>
    </citation>
    <scope>NUCLEOTIDE SEQUENCE</scope>
    <source>
        <strain evidence="6">K2</strain>
    </source>
</reference>
<accession>A0AAD9R2U8</accession>
<evidence type="ECO:0000256" key="4">
    <source>
        <dbReference type="ARBA" id="ARBA00023136"/>
    </source>
</evidence>
<feature type="domain" description="Receptor ligand binding region" evidence="5">
    <location>
        <begin position="10"/>
        <end position="113"/>
    </location>
</feature>
<evidence type="ECO:0000256" key="1">
    <source>
        <dbReference type="ARBA" id="ARBA00004370"/>
    </source>
</evidence>
<dbReference type="InterPro" id="IPR028082">
    <property type="entry name" value="Peripla_BP_I"/>
</dbReference>
<dbReference type="SUPFAM" id="SSF53822">
    <property type="entry name" value="Periplasmic binding protein-like I"/>
    <property type="match status" value="1"/>
</dbReference>
<evidence type="ECO:0000256" key="3">
    <source>
        <dbReference type="ARBA" id="ARBA00022989"/>
    </source>
</evidence>
<protein>
    <recommendedName>
        <fullName evidence="5">Receptor ligand binding region domain-containing protein</fullName>
    </recommendedName>
</protein>
<name>A0AAD9R2U8_ACRCE</name>
<evidence type="ECO:0000313" key="7">
    <source>
        <dbReference type="Proteomes" id="UP001249851"/>
    </source>
</evidence>
<dbReference type="AlphaFoldDB" id="A0AAD9R2U8"/>
<organism evidence="6 7">
    <name type="scientific">Acropora cervicornis</name>
    <name type="common">Staghorn coral</name>
    <dbReference type="NCBI Taxonomy" id="6130"/>
    <lineage>
        <taxon>Eukaryota</taxon>
        <taxon>Metazoa</taxon>
        <taxon>Cnidaria</taxon>
        <taxon>Anthozoa</taxon>
        <taxon>Hexacorallia</taxon>
        <taxon>Scleractinia</taxon>
        <taxon>Astrocoeniina</taxon>
        <taxon>Acroporidae</taxon>
        <taxon>Acropora</taxon>
    </lineage>
</organism>
<reference evidence="6" key="1">
    <citation type="journal article" date="2023" name="G3 (Bethesda)">
        <title>Whole genome assembly and annotation of the endangered Caribbean coral Acropora cervicornis.</title>
        <authorList>
            <person name="Selwyn J.D."/>
            <person name="Vollmer S.V."/>
        </authorList>
    </citation>
    <scope>NUCLEOTIDE SEQUENCE</scope>
    <source>
        <strain evidence="6">K2</strain>
    </source>
</reference>
<dbReference type="EMBL" id="JARQWQ010000005">
    <property type="protein sequence ID" value="KAK2572040.1"/>
    <property type="molecule type" value="Genomic_DNA"/>
</dbReference>
<comment type="subcellular location">
    <subcellularLocation>
        <location evidence="1">Membrane</location>
    </subcellularLocation>
</comment>
<keyword evidence="3" id="KW-1133">Transmembrane helix</keyword>
<sequence length="254" mass="29009">MNILPKKRMCSTAELSDKQKFPSFGRTFAVDTQVGPSLISLLKYTYNWTIVAVIYQNATNWTKLKSHLLNKFESNGVTVSRQYLIANPPDYNNDLRYSEKFREALRDIKTKARTYLYDAVYQFGVALNKSIAKLGPEAQNRTPTGEEILSHLFDYSFEKLVEVADFQIIYANESNSTSETRKGLPRLVFRDNLTKIWFGGSLTPPRDRPRCGFQNELCPLPIEAEKGKFGDHCQAAKRTNRLNQESSTRAETDA</sequence>
<dbReference type="Gene3D" id="3.40.50.2300">
    <property type="match status" value="1"/>
</dbReference>
<dbReference type="Proteomes" id="UP001249851">
    <property type="component" value="Unassembled WGS sequence"/>
</dbReference>
<dbReference type="InterPro" id="IPR001828">
    <property type="entry name" value="ANF_lig-bd_rcpt"/>
</dbReference>
<dbReference type="Pfam" id="PF01094">
    <property type="entry name" value="ANF_receptor"/>
    <property type="match status" value="1"/>
</dbReference>
<comment type="caution">
    <text evidence="6">The sequence shown here is derived from an EMBL/GenBank/DDBJ whole genome shotgun (WGS) entry which is preliminary data.</text>
</comment>
<dbReference type="GO" id="GO:0016020">
    <property type="term" value="C:membrane"/>
    <property type="evidence" value="ECO:0007669"/>
    <property type="project" value="UniProtKB-SubCell"/>
</dbReference>
<keyword evidence="2" id="KW-0812">Transmembrane</keyword>